<dbReference type="UniPathway" id="UPA00588">
    <property type="reaction ID" value="UER00659"/>
</dbReference>
<dbReference type="SUPFAM" id="SSF53613">
    <property type="entry name" value="Ribokinase-like"/>
    <property type="match status" value="1"/>
</dbReference>
<keyword evidence="5 14" id="KW-0808">Transferase</keyword>
<comment type="cofactor">
    <cofactor evidence="1 14">
        <name>Mg(2+)</name>
        <dbReference type="ChEBI" id="CHEBI:18420"/>
    </cofactor>
</comment>
<evidence type="ECO:0000256" key="3">
    <source>
        <dbReference type="ARBA" id="ARBA00010688"/>
    </source>
</evidence>
<keyword evidence="17" id="KW-1185">Reference proteome</keyword>
<evidence type="ECO:0000256" key="7">
    <source>
        <dbReference type="ARBA" id="ARBA00022741"/>
    </source>
</evidence>
<comment type="caution">
    <text evidence="16">The sequence shown here is derived from an EMBL/GenBank/DDBJ whole genome shotgun (WGS) entry which is preliminary data.</text>
</comment>
<comment type="function">
    <text evidence="14">ATP dependent phosphorylation of adenosine and other related nucleoside analogs to monophosphate derivatives.</text>
</comment>
<dbReference type="InterPro" id="IPR002173">
    <property type="entry name" value="Carboh/pur_kinase_PfkB_CS"/>
</dbReference>
<keyword evidence="7 14" id="KW-0547">Nucleotide-binding</keyword>
<evidence type="ECO:0000256" key="6">
    <source>
        <dbReference type="ARBA" id="ARBA00022726"/>
    </source>
</evidence>
<dbReference type="GO" id="GO:0005524">
    <property type="term" value="F:ATP binding"/>
    <property type="evidence" value="ECO:0007669"/>
    <property type="project" value="UniProtKB-UniRule"/>
</dbReference>
<dbReference type="FunFam" id="3.40.1190.20:FF:000076">
    <property type="entry name" value="Adenosine kinase"/>
    <property type="match status" value="1"/>
</dbReference>
<dbReference type="PANTHER" id="PTHR45769:SF3">
    <property type="entry name" value="ADENOSINE KINASE"/>
    <property type="match status" value="1"/>
</dbReference>
<evidence type="ECO:0000256" key="14">
    <source>
        <dbReference type="RuleBase" id="RU368116"/>
    </source>
</evidence>
<keyword evidence="10 14" id="KW-0460">Magnesium</keyword>
<keyword evidence="8 14" id="KW-0418">Kinase</keyword>
<comment type="catalytic activity">
    <reaction evidence="11 14">
        <text>adenosine + ATP = AMP + ADP + H(+)</text>
        <dbReference type="Rhea" id="RHEA:20824"/>
        <dbReference type="ChEBI" id="CHEBI:15378"/>
        <dbReference type="ChEBI" id="CHEBI:16335"/>
        <dbReference type="ChEBI" id="CHEBI:30616"/>
        <dbReference type="ChEBI" id="CHEBI:456215"/>
        <dbReference type="ChEBI" id="CHEBI:456216"/>
        <dbReference type="EC" id="2.7.1.20"/>
    </reaction>
</comment>
<dbReference type="GO" id="GO:0044209">
    <property type="term" value="P:AMP salvage"/>
    <property type="evidence" value="ECO:0007669"/>
    <property type="project" value="UniProtKB-UniRule"/>
</dbReference>
<keyword evidence="6 14" id="KW-0660">Purine salvage</keyword>
<dbReference type="Proteomes" id="UP000298327">
    <property type="component" value="Unassembled WGS sequence"/>
</dbReference>
<dbReference type="GO" id="GO:0005634">
    <property type="term" value="C:nucleus"/>
    <property type="evidence" value="ECO:0007669"/>
    <property type="project" value="TreeGrafter"/>
</dbReference>
<protein>
    <recommendedName>
        <fullName evidence="12 14">Adenosine kinase</fullName>
        <shortName evidence="14">AK</shortName>
        <ecNumber evidence="4 14">2.7.1.20</ecNumber>
    </recommendedName>
    <alternativeName>
        <fullName evidence="14">Adenosine 5'-phosphotransferase</fullName>
    </alternativeName>
</protein>
<reference evidence="16 17" key="1">
    <citation type="submission" date="2019-02" db="EMBL/GenBank/DDBJ databases">
        <title>Genome sequencing of the rare red list fungi Dentipellis fragilis.</title>
        <authorList>
            <person name="Buettner E."/>
            <person name="Kellner H."/>
        </authorList>
    </citation>
    <scope>NUCLEOTIDE SEQUENCE [LARGE SCALE GENOMIC DNA]</scope>
    <source>
        <strain evidence="16 17">DSM 105465</strain>
    </source>
</reference>
<feature type="active site" description="Proton acceptor" evidence="13">
    <location>
        <position position="307"/>
    </location>
</feature>
<sequence length="353" mass="38100">MTIQSQEAPQTYPLLCIGHPLLDIQVTNGEELLQKYGLKANDAILAQEKHRPLYEEIVRDYSVTYVAGGGAQNAARGAAYVLPPNSIVFIGCVGEDEFAELLKTTNRREGLAQAYFVKKGEQTGACAVIITGHHRSLVTSLRAARMFHKTHLATPDVAKLVEAAQFYYVEGYFITHDVESALEVAKKASEVSKVFALNLSAPYVPEFFKEQLDQILPYVDILIGNDAECKTWARTAGLPPDSDIPTIAMALAPLPKVNTSRPRTVVITQGAEATVLVSGPGAETKPRLFPVHGLSEDEIVDTNGAGDAFAGGFLGALVAGKSMEECIAVGHALGTMCVQMVGPQYKWPKVKVM</sequence>
<dbReference type="CDD" id="cd01168">
    <property type="entry name" value="adenosine_kinase"/>
    <property type="match status" value="1"/>
</dbReference>
<evidence type="ECO:0000256" key="4">
    <source>
        <dbReference type="ARBA" id="ARBA00012119"/>
    </source>
</evidence>
<feature type="domain" description="Carbohydrate kinase PfkB" evidence="15">
    <location>
        <begin position="33"/>
        <end position="349"/>
    </location>
</feature>
<organism evidence="16 17">
    <name type="scientific">Dentipellis fragilis</name>
    <dbReference type="NCBI Taxonomy" id="205917"/>
    <lineage>
        <taxon>Eukaryota</taxon>
        <taxon>Fungi</taxon>
        <taxon>Dikarya</taxon>
        <taxon>Basidiomycota</taxon>
        <taxon>Agaricomycotina</taxon>
        <taxon>Agaricomycetes</taxon>
        <taxon>Russulales</taxon>
        <taxon>Hericiaceae</taxon>
        <taxon>Dentipellis</taxon>
    </lineage>
</organism>
<name>A0A4Y9Z796_9AGAM</name>
<evidence type="ECO:0000313" key="17">
    <source>
        <dbReference type="Proteomes" id="UP000298327"/>
    </source>
</evidence>
<evidence type="ECO:0000256" key="9">
    <source>
        <dbReference type="ARBA" id="ARBA00022840"/>
    </source>
</evidence>
<evidence type="ECO:0000259" key="15">
    <source>
        <dbReference type="Pfam" id="PF00294"/>
    </source>
</evidence>
<evidence type="ECO:0000256" key="10">
    <source>
        <dbReference type="ARBA" id="ARBA00022842"/>
    </source>
</evidence>
<dbReference type="GO" id="GO:0006144">
    <property type="term" value="P:purine nucleobase metabolic process"/>
    <property type="evidence" value="ECO:0007669"/>
    <property type="project" value="TreeGrafter"/>
</dbReference>
<accession>A0A4Y9Z796</accession>
<evidence type="ECO:0000313" key="16">
    <source>
        <dbReference type="EMBL" id="TFY70392.1"/>
    </source>
</evidence>
<dbReference type="OrthoDB" id="432447at2759"/>
<evidence type="ECO:0000256" key="5">
    <source>
        <dbReference type="ARBA" id="ARBA00022679"/>
    </source>
</evidence>
<dbReference type="AlphaFoldDB" id="A0A4Y9Z796"/>
<keyword evidence="9 14" id="KW-0067">ATP-binding</keyword>
<proteinExistence type="inferred from homology"/>
<evidence type="ECO:0000256" key="13">
    <source>
        <dbReference type="PIRSR" id="PIRSR601805-1"/>
    </source>
</evidence>
<dbReference type="EMBL" id="SEOQ01000104">
    <property type="protein sequence ID" value="TFY70392.1"/>
    <property type="molecule type" value="Genomic_DNA"/>
</dbReference>
<evidence type="ECO:0000256" key="8">
    <source>
        <dbReference type="ARBA" id="ARBA00022777"/>
    </source>
</evidence>
<dbReference type="Gene3D" id="3.40.1190.20">
    <property type="match status" value="1"/>
</dbReference>
<evidence type="ECO:0000256" key="2">
    <source>
        <dbReference type="ARBA" id="ARBA00004801"/>
    </source>
</evidence>
<dbReference type="InterPro" id="IPR001805">
    <property type="entry name" value="Adenokinase"/>
</dbReference>
<dbReference type="PANTHER" id="PTHR45769">
    <property type="entry name" value="ADENOSINE KINASE"/>
    <property type="match status" value="1"/>
</dbReference>
<dbReference type="InterPro" id="IPR011611">
    <property type="entry name" value="PfkB_dom"/>
</dbReference>
<dbReference type="InterPro" id="IPR029056">
    <property type="entry name" value="Ribokinase-like"/>
</dbReference>
<dbReference type="GO" id="GO:0006166">
    <property type="term" value="P:purine ribonucleoside salvage"/>
    <property type="evidence" value="ECO:0007669"/>
    <property type="project" value="UniProtKB-KW"/>
</dbReference>
<evidence type="ECO:0000256" key="11">
    <source>
        <dbReference type="ARBA" id="ARBA00051362"/>
    </source>
</evidence>
<dbReference type="PROSITE" id="PS00584">
    <property type="entry name" value="PFKB_KINASES_2"/>
    <property type="match status" value="1"/>
</dbReference>
<dbReference type="EC" id="2.7.1.20" evidence="4 14"/>
<gene>
    <name evidence="16" type="ORF">EVG20_g2622</name>
</gene>
<dbReference type="Gene3D" id="3.30.1110.10">
    <property type="match status" value="1"/>
</dbReference>
<dbReference type="GO" id="GO:0004001">
    <property type="term" value="F:adenosine kinase activity"/>
    <property type="evidence" value="ECO:0007669"/>
    <property type="project" value="UniProtKB-UniRule"/>
</dbReference>
<evidence type="ECO:0000256" key="12">
    <source>
        <dbReference type="ARBA" id="ARBA00068771"/>
    </source>
</evidence>
<comment type="pathway">
    <text evidence="2 14">Purine metabolism; AMP biosynthesis via salvage pathway; AMP from adenosine: step 1/1.</text>
</comment>
<dbReference type="STRING" id="205917.A0A4Y9Z796"/>
<dbReference type="Pfam" id="PF00294">
    <property type="entry name" value="PfkB"/>
    <property type="match status" value="1"/>
</dbReference>
<dbReference type="GO" id="GO:0005829">
    <property type="term" value="C:cytosol"/>
    <property type="evidence" value="ECO:0007669"/>
    <property type="project" value="TreeGrafter"/>
</dbReference>
<evidence type="ECO:0000256" key="1">
    <source>
        <dbReference type="ARBA" id="ARBA00001946"/>
    </source>
</evidence>
<dbReference type="PRINTS" id="PR00989">
    <property type="entry name" value="ADENOKINASE"/>
</dbReference>
<comment type="similarity">
    <text evidence="3 14">Belongs to the carbohydrate kinase PfkB family.</text>
</comment>